<dbReference type="PROSITE" id="PS00108">
    <property type="entry name" value="PROTEIN_KINASE_ST"/>
    <property type="match status" value="1"/>
</dbReference>
<gene>
    <name evidence="10" type="ORF">BRUM_0048</name>
</gene>
<keyword evidence="8" id="KW-0812">Transmembrane</keyword>
<dbReference type="EC" id="2.7.11.1" evidence="1"/>
<dbReference type="EMBL" id="JGZL01000001">
    <property type="protein sequence ID" value="KFI90802.1"/>
    <property type="molecule type" value="Genomic_DNA"/>
</dbReference>
<dbReference type="GO" id="GO:0005524">
    <property type="term" value="F:ATP binding"/>
    <property type="evidence" value="ECO:0007669"/>
    <property type="project" value="UniProtKB-KW"/>
</dbReference>
<feature type="compositionally biased region" description="Polar residues" evidence="7">
    <location>
        <begin position="424"/>
        <end position="435"/>
    </location>
</feature>
<reference evidence="10 11" key="1">
    <citation type="submission" date="2014-03" db="EMBL/GenBank/DDBJ databases">
        <title>Genomics of Bifidobacteria.</title>
        <authorList>
            <person name="Ventura M."/>
            <person name="Milani C."/>
            <person name="Lugli G.A."/>
        </authorList>
    </citation>
    <scope>NUCLEOTIDE SEQUENCE [LARGE SCALE GENOMIC DNA]</scope>
    <source>
        <strain evidence="10 11">LMG 21811</strain>
    </source>
</reference>
<evidence type="ECO:0000313" key="11">
    <source>
        <dbReference type="Proteomes" id="UP000029078"/>
    </source>
</evidence>
<dbReference type="SMART" id="SM00220">
    <property type="entry name" value="S_TKc"/>
    <property type="match status" value="1"/>
</dbReference>
<evidence type="ECO:0000256" key="3">
    <source>
        <dbReference type="ARBA" id="ARBA00022679"/>
    </source>
</evidence>
<dbReference type="InterPro" id="IPR000719">
    <property type="entry name" value="Prot_kinase_dom"/>
</dbReference>
<feature type="transmembrane region" description="Helical" evidence="8">
    <location>
        <begin position="324"/>
        <end position="346"/>
    </location>
</feature>
<evidence type="ECO:0000313" key="10">
    <source>
        <dbReference type="EMBL" id="KFI90802.1"/>
    </source>
</evidence>
<dbReference type="InterPro" id="IPR008271">
    <property type="entry name" value="Ser/Thr_kinase_AS"/>
</dbReference>
<dbReference type="PROSITE" id="PS50011">
    <property type="entry name" value="PROTEIN_KINASE_DOM"/>
    <property type="match status" value="1"/>
</dbReference>
<evidence type="ECO:0000256" key="4">
    <source>
        <dbReference type="ARBA" id="ARBA00022741"/>
    </source>
</evidence>
<evidence type="ECO:0000256" key="5">
    <source>
        <dbReference type="ARBA" id="ARBA00022777"/>
    </source>
</evidence>
<keyword evidence="6" id="KW-0067">ATP-binding</keyword>
<evidence type="ECO:0000256" key="1">
    <source>
        <dbReference type="ARBA" id="ARBA00012513"/>
    </source>
</evidence>
<dbReference type="RefSeq" id="WP_026646825.1">
    <property type="nucleotide sequence ID" value="NZ_JGZL01000001.1"/>
</dbReference>
<dbReference type="SUPFAM" id="SSF56112">
    <property type="entry name" value="Protein kinase-like (PK-like)"/>
    <property type="match status" value="1"/>
</dbReference>
<protein>
    <recommendedName>
        <fullName evidence="1">non-specific serine/threonine protein kinase</fullName>
        <ecNumber evidence="1">2.7.11.1</ecNumber>
    </recommendedName>
</protein>
<dbReference type="Pfam" id="PF00069">
    <property type="entry name" value="Pkinase"/>
    <property type="match status" value="1"/>
</dbReference>
<keyword evidence="8" id="KW-0472">Membrane</keyword>
<dbReference type="PANTHER" id="PTHR43289:SF6">
    <property type="entry name" value="SERINE_THREONINE-PROTEIN KINASE NEKL-3"/>
    <property type="match status" value="1"/>
</dbReference>
<evidence type="ECO:0000259" key="9">
    <source>
        <dbReference type="PROSITE" id="PS50011"/>
    </source>
</evidence>
<name>A0A087D5K2_BIFRU</name>
<feature type="region of interest" description="Disordered" evidence="7">
    <location>
        <begin position="412"/>
        <end position="442"/>
    </location>
</feature>
<comment type="caution">
    <text evidence="10">The sequence shown here is derived from an EMBL/GenBank/DDBJ whole genome shotgun (WGS) entry which is preliminary data.</text>
</comment>
<proteinExistence type="predicted"/>
<accession>A0A087D5K2</accession>
<evidence type="ECO:0000256" key="8">
    <source>
        <dbReference type="SAM" id="Phobius"/>
    </source>
</evidence>
<dbReference type="Gene3D" id="1.10.510.10">
    <property type="entry name" value="Transferase(Phosphotransferase) domain 1"/>
    <property type="match status" value="1"/>
</dbReference>
<keyword evidence="5 10" id="KW-0418">Kinase</keyword>
<keyword evidence="2 10" id="KW-0723">Serine/threonine-protein kinase</keyword>
<feature type="domain" description="Protein kinase" evidence="9">
    <location>
        <begin position="14"/>
        <end position="283"/>
    </location>
</feature>
<dbReference type="STRING" id="78346.BRUM_0048"/>
<evidence type="ECO:0000256" key="2">
    <source>
        <dbReference type="ARBA" id="ARBA00022527"/>
    </source>
</evidence>
<organism evidence="10 11">
    <name type="scientific">Bifidobacterium ruminantium</name>
    <dbReference type="NCBI Taxonomy" id="78346"/>
    <lineage>
        <taxon>Bacteria</taxon>
        <taxon>Bacillati</taxon>
        <taxon>Actinomycetota</taxon>
        <taxon>Actinomycetes</taxon>
        <taxon>Bifidobacteriales</taxon>
        <taxon>Bifidobacteriaceae</taxon>
        <taxon>Bifidobacterium</taxon>
    </lineage>
</organism>
<keyword evidence="4" id="KW-0547">Nucleotide-binding</keyword>
<dbReference type="Proteomes" id="UP000029078">
    <property type="component" value="Unassembled WGS sequence"/>
</dbReference>
<dbReference type="CDD" id="cd14014">
    <property type="entry name" value="STKc_PknB_like"/>
    <property type="match status" value="1"/>
</dbReference>
<sequence length="473" mass="50958">MEASRSIPPQIPGYTLVKRLGSGSEADVYLYQQLSPTRQVAIKISKGKLDPQAAARFRSEANLMGQISSHPNILTVYASGVTATGSGYTVFEYAPGGNYKSLLAHSRLTVEQMLDLGIRLASALFTAHRRGIIHRDIKPSNILISAQGMPLLSDFGIAGSVYGRPGIGFTIAWAAPEVLAQGGGGKESSDIYSLGATLFATLTGQSPYEYFYSGLLGDAKGKERAERLKTIILNNPLPKFNRPDIPPQVEKVLRKALDKTPENRFYSALEFARALQNVQYELYGHMTQAIIEGIPNYPQNLRRRNDSGNAVPQPAKRSSWVKPVAIGLSVTAAIVALVLAFVFVVAPNMDTASDNTTTQVRNRGTKDHAEDDSDSAITTGSVPSVQDLTGTYVSDGGKVKFTWVNPSPEKGDSYVWSPVGDSGSDPNTQGTSTKSTHVEIDPSDGAQTCIQVSLVRADRQMSDDPAIYCVANQ</sequence>
<keyword evidence="8" id="KW-1133">Transmembrane helix</keyword>
<dbReference type="InterPro" id="IPR011009">
    <property type="entry name" value="Kinase-like_dom_sf"/>
</dbReference>
<dbReference type="GO" id="GO:0004674">
    <property type="term" value="F:protein serine/threonine kinase activity"/>
    <property type="evidence" value="ECO:0007669"/>
    <property type="project" value="UniProtKB-KW"/>
</dbReference>
<evidence type="ECO:0000256" key="7">
    <source>
        <dbReference type="SAM" id="MobiDB-lite"/>
    </source>
</evidence>
<feature type="region of interest" description="Disordered" evidence="7">
    <location>
        <begin position="352"/>
        <end position="382"/>
    </location>
</feature>
<feature type="compositionally biased region" description="Polar residues" evidence="7">
    <location>
        <begin position="352"/>
        <end position="362"/>
    </location>
</feature>
<dbReference type="PANTHER" id="PTHR43289">
    <property type="entry name" value="MITOGEN-ACTIVATED PROTEIN KINASE KINASE KINASE 20-RELATED"/>
    <property type="match status" value="1"/>
</dbReference>
<keyword evidence="3 10" id="KW-0808">Transferase</keyword>
<evidence type="ECO:0000256" key="6">
    <source>
        <dbReference type="ARBA" id="ARBA00022840"/>
    </source>
</evidence>
<dbReference type="AlphaFoldDB" id="A0A087D5K2"/>
<keyword evidence="11" id="KW-1185">Reference proteome</keyword>
<dbReference type="eggNOG" id="COG0515">
    <property type="taxonomic scope" value="Bacteria"/>
</dbReference>